<name>A0ABW2XBA7_9ACTN</name>
<dbReference type="Proteomes" id="UP001597063">
    <property type="component" value="Unassembled WGS sequence"/>
</dbReference>
<protein>
    <submittedName>
        <fullName evidence="1">Uncharacterized protein</fullName>
    </submittedName>
</protein>
<evidence type="ECO:0000313" key="2">
    <source>
        <dbReference type="Proteomes" id="UP001597063"/>
    </source>
</evidence>
<keyword evidence="2" id="KW-1185">Reference proteome</keyword>
<accession>A0ABW2XBA7</accession>
<comment type="caution">
    <text evidence="1">The sequence shown here is derived from an EMBL/GenBank/DDBJ whole genome shotgun (WGS) entry which is preliminary data.</text>
</comment>
<dbReference type="RefSeq" id="WP_131754800.1">
    <property type="nucleotide sequence ID" value="NZ_CAACUY010000001.1"/>
</dbReference>
<evidence type="ECO:0000313" key="1">
    <source>
        <dbReference type="EMBL" id="MFD0683694.1"/>
    </source>
</evidence>
<organism evidence="1 2">
    <name type="scientific">Actinomadura fibrosa</name>
    <dbReference type="NCBI Taxonomy" id="111802"/>
    <lineage>
        <taxon>Bacteria</taxon>
        <taxon>Bacillati</taxon>
        <taxon>Actinomycetota</taxon>
        <taxon>Actinomycetes</taxon>
        <taxon>Streptosporangiales</taxon>
        <taxon>Thermomonosporaceae</taxon>
        <taxon>Actinomadura</taxon>
    </lineage>
</organism>
<proteinExistence type="predicted"/>
<gene>
    <name evidence="1" type="ORF">ACFQZM_04220</name>
</gene>
<reference evidence="2" key="1">
    <citation type="journal article" date="2019" name="Int. J. Syst. Evol. Microbiol.">
        <title>The Global Catalogue of Microorganisms (GCM) 10K type strain sequencing project: providing services to taxonomists for standard genome sequencing and annotation.</title>
        <authorList>
            <consortium name="The Broad Institute Genomics Platform"/>
            <consortium name="The Broad Institute Genome Sequencing Center for Infectious Disease"/>
            <person name="Wu L."/>
            <person name="Ma J."/>
        </authorList>
    </citation>
    <scope>NUCLEOTIDE SEQUENCE [LARGE SCALE GENOMIC DNA]</scope>
    <source>
        <strain evidence="2">JCM 9371</strain>
    </source>
</reference>
<sequence length="404" mass="44801">MSREGVDHALGTLRDERERIAASLLELDGHHGNRLLKGARLGGETWRRWDAAQNRLAMLWRLFDAYQRVLEEAAEVRGRSSRPDAATLVELTGMLSGTSVEVPDGEIPLQSRTLLGPQARRVTLDEAVALMSEAFEFVAAEIAAIDAAWTELLPPLEEAEETWRETARLAHALDGTRHPELDRLGRELTALGRLVRTDPLSLVRDGRVDTSRLDRVTSVLASLRGELAGVARLRDGYEEQIAPIAAFIREVEDTERRAAETYAAVLEKIESPMLPEPARDLGAGLRDRLTALERLREAGRWVEMAGRVAELEQAAADALERARNDLRLSAGLLERRGELRGRLEAYRAKAARLGLAEDETLTRLYGEARDVLWTAPCDLRGGTVAVAEYQRALRACETETGTPR</sequence>
<dbReference type="EMBL" id="JBHTGP010000003">
    <property type="protein sequence ID" value="MFD0683694.1"/>
    <property type="molecule type" value="Genomic_DNA"/>
</dbReference>